<name>A0ABR9VRS7_9SYNC</name>
<feature type="region of interest" description="Disordered" evidence="1">
    <location>
        <begin position="858"/>
        <end position="885"/>
    </location>
</feature>
<evidence type="ECO:0000313" key="4">
    <source>
        <dbReference type="Proteomes" id="UP000658720"/>
    </source>
</evidence>
<dbReference type="InterPro" id="IPR045455">
    <property type="entry name" value="NrS-1_pol-like_helicase"/>
</dbReference>
<feature type="domain" description="NrS-1 polymerase-like helicase" evidence="2">
    <location>
        <begin position="545"/>
        <end position="650"/>
    </location>
</feature>
<evidence type="ECO:0000259" key="2">
    <source>
        <dbReference type="Pfam" id="PF19263"/>
    </source>
</evidence>
<evidence type="ECO:0000256" key="1">
    <source>
        <dbReference type="SAM" id="MobiDB-lite"/>
    </source>
</evidence>
<feature type="compositionally biased region" description="Basic and acidic residues" evidence="1">
    <location>
        <begin position="869"/>
        <end position="879"/>
    </location>
</feature>
<evidence type="ECO:0000313" key="3">
    <source>
        <dbReference type="EMBL" id="MBE9254053.1"/>
    </source>
</evidence>
<dbReference type="Proteomes" id="UP000658720">
    <property type="component" value="Unassembled WGS sequence"/>
</dbReference>
<dbReference type="RefSeq" id="WP_194019736.1">
    <property type="nucleotide sequence ID" value="NZ_JADEVV010000022.1"/>
</dbReference>
<proteinExistence type="predicted"/>
<reference evidence="3 4" key="1">
    <citation type="submission" date="2020-10" db="EMBL/GenBank/DDBJ databases">
        <authorList>
            <person name="Castelo-Branco R."/>
            <person name="Eusebio N."/>
            <person name="Adriana R."/>
            <person name="Vieira A."/>
            <person name="Brugerolle De Fraissinette N."/>
            <person name="Rezende De Castro R."/>
            <person name="Schneider M.P."/>
            <person name="Vasconcelos V."/>
            <person name="Leao P.N."/>
        </authorList>
    </citation>
    <scope>NUCLEOTIDE SEQUENCE [LARGE SCALE GENOMIC DNA]</scope>
    <source>
        <strain evidence="3 4">LEGE 00031</strain>
    </source>
</reference>
<feature type="region of interest" description="Disordered" evidence="1">
    <location>
        <begin position="199"/>
        <end position="219"/>
    </location>
</feature>
<accession>A0ABR9VRS7</accession>
<dbReference type="Gene3D" id="3.40.50.300">
    <property type="entry name" value="P-loop containing nucleotide triphosphate hydrolases"/>
    <property type="match status" value="1"/>
</dbReference>
<dbReference type="EMBL" id="JADEVV010000022">
    <property type="protein sequence ID" value="MBE9254053.1"/>
    <property type="molecule type" value="Genomic_DNA"/>
</dbReference>
<protein>
    <recommendedName>
        <fullName evidence="2">NrS-1 polymerase-like helicase domain-containing protein</fullName>
    </recommendedName>
</protein>
<gene>
    <name evidence="3" type="ORF">IQ217_09405</name>
</gene>
<comment type="caution">
    <text evidence="3">The sequence shown here is derived from an EMBL/GenBank/DDBJ whole genome shotgun (WGS) entry which is preliminary data.</text>
</comment>
<keyword evidence="4" id="KW-1185">Reference proteome</keyword>
<feature type="compositionally biased region" description="Low complexity" evidence="1">
    <location>
        <begin position="858"/>
        <end position="868"/>
    </location>
</feature>
<organism evidence="3 4">
    <name type="scientific">Synechocystis salina LEGE 00031</name>
    <dbReference type="NCBI Taxonomy" id="1828736"/>
    <lineage>
        <taxon>Bacteria</taxon>
        <taxon>Bacillati</taxon>
        <taxon>Cyanobacteriota</taxon>
        <taxon>Cyanophyceae</taxon>
        <taxon>Synechococcales</taxon>
        <taxon>Merismopediaceae</taxon>
        <taxon>Synechocystis</taxon>
    </lineage>
</organism>
<sequence>MQIDTTQHYLQLKALGYNDGDTIFYREFPPKGGKGSAVKKQRILPSILQEQNANKGLYFVVNGQGQTDKEISTCRAFFAEWDDRPMEEQEELWQEKGFLEPTFQVRTRKSIHCYWVLSEPIPVEEWKFLQANLLNLLDADRTLKNPSRVLRVAGGWHIKPGEEPVKCELINPTDRRYTQAEIEQALASSLMRMPKLTDHFPLPQKPKPKPTKKAIAGDSPLDDLERDKQLALEILEQLPPTVPDSGTYGEYREIAVALKNIFSEPEAIMMMTAHSPERNWQQIIPSSNGDFGIGTLVHHARAMVGWDYPQWWKDSMKSEAKPGAKKVEVTTTIPLQEPSVYDDWEGIPGQEGKGESYKDPAVSWKEKAYLDCFSDAEYISFGDESKLGLYRYNGQYYEKFSRAEAEALLIEWAYQNPVKGKNGKWVAAHLSPTSINGAYEWTLKRKRVKDDLINPPGINLANGRLIIQWDQSTPTAVIEPHSPKVFYTYCSPVKYDPNANPENCDRLLSCISPAEQTIFLRSVALAFDLENFRRFTGRPRALFLEGVGENGKDSLRLVVEQIFGQFMVDTALNNFYQFEQGQIGGLADLDGALVSWASENSDQYKVEKLKSLFRLISGEQVKINPKGRDERTIRPNAVFFFNVNEAPRMDGSLNAMTSRFCVIRFQKSFKRNPNPDDDREMKADPRFKYDPQWVEENVSPAFLNRVLAEIPAIAKDGIPYEGLDHYFHEIRKKSNHLWEFVEEVGIVEAQGEKIYISDLWLILREWYEANGTLEVIQPETDKGRPKLIWHEQLKRFDRPIKGANQIFDAFSQLFPKITKQRETIDRDKKGSFYLAGLKLDKTASPASLPYSIGVTASPMSSLSFTSSSPEKKEEEEKRGGQKVGEAVGEAVSEAVDVLKPLPDGLVKQVKQFEGVYVSPEISNGKKVELTDVQKVIGRAIKAEMKRLEWDKAEIKRVCHERYGKAGFMQLEESEQLDLINYMESWN</sequence>
<dbReference type="InterPro" id="IPR027417">
    <property type="entry name" value="P-loop_NTPase"/>
</dbReference>
<dbReference type="Pfam" id="PF19263">
    <property type="entry name" value="DUF5906"/>
    <property type="match status" value="1"/>
</dbReference>